<keyword evidence="3" id="KW-0540">Nuclease</keyword>
<dbReference type="EMBL" id="VOIW01000004">
    <property type="protein sequence ID" value="MRJ38607.1"/>
    <property type="molecule type" value="Genomic_DNA"/>
</dbReference>
<dbReference type="Pfam" id="PF13391">
    <property type="entry name" value="HNH_2"/>
    <property type="match status" value="1"/>
</dbReference>
<dbReference type="OrthoDB" id="529575at2"/>
<name>A0A5P1DDL8_9PSED</name>
<reference evidence="2 5" key="2">
    <citation type="submission" date="2021-01" db="EMBL/GenBank/DDBJ databases">
        <title>Antibiotic resistance and phylogeny of Pseudomonas spp. isolated over three decades from chicken meat in the Norwegian food chain.</title>
        <authorList>
            <person name="Moen B."/>
        </authorList>
    </citation>
    <scope>NUCLEOTIDE SEQUENCE [LARGE SCALE GENOMIC DNA]</scope>
    <source>
        <strain evidence="2 5">MF6766</strain>
    </source>
</reference>
<dbReference type="InterPro" id="IPR003615">
    <property type="entry name" value="HNH_nuc"/>
</dbReference>
<feature type="domain" description="HNH nuclease" evidence="1">
    <location>
        <begin position="172"/>
        <end position="224"/>
    </location>
</feature>
<dbReference type="Proteomes" id="UP000620382">
    <property type="component" value="Unassembled WGS sequence"/>
</dbReference>
<evidence type="ECO:0000313" key="2">
    <source>
        <dbReference type="EMBL" id="MBK3462869.1"/>
    </source>
</evidence>
<gene>
    <name evidence="3" type="ORF">FRT59_16745</name>
    <name evidence="2" type="ORF">JJD71_27755</name>
</gene>
<protein>
    <submittedName>
        <fullName evidence="3">HNH endonuclease</fullName>
    </submittedName>
</protein>
<evidence type="ECO:0000313" key="5">
    <source>
        <dbReference type="Proteomes" id="UP000620382"/>
    </source>
</evidence>
<proteinExistence type="predicted"/>
<reference evidence="3 4" key="1">
    <citation type="submission" date="2019-08" db="EMBL/GenBank/DDBJ databases">
        <title>Pseudomonas haemolytica sp. nov. isolated from raw milk and skim milk concentrate.</title>
        <authorList>
            <person name="Hofmann K."/>
            <person name="Huptas C."/>
            <person name="Doll E."/>
            <person name="Scherer S."/>
            <person name="Wenning M."/>
        </authorList>
    </citation>
    <scope>NUCLEOTIDE SEQUENCE [LARGE SCALE GENOMIC DNA]</scope>
    <source>
        <strain evidence="3 4">DSM 108987</strain>
    </source>
</reference>
<sequence>MSPLKIKVYEDGDTTIWIPVSSRSPEKEARALLPFAGLKGFYKHGFKAAPESSSYFKALASIQSAYLLREKKTFRVKIGIEAQRRDAWRHGQSSSPLLSPTLGWVEIPVNKLMDISQEELAFELESTGEWLVSSKRIQKDPEGPMFRQTFREDRTFQLEFRARALDLWDAKCALSGATCALEAAHIKGVAACKSDLISEALDPFNSIILNVALHALLDSGLISFTDEGTLLVSDNVNAHDRAVYGLETSRKVHFHLKAFTYLEYHRNHVFMNTLKPG</sequence>
<keyword evidence="3" id="KW-0378">Hydrolase</keyword>
<organism evidence="3 4">
    <name type="scientific">Pseudomonas haemolytica</name>
    <dbReference type="NCBI Taxonomy" id="2600065"/>
    <lineage>
        <taxon>Bacteria</taxon>
        <taxon>Pseudomonadati</taxon>
        <taxon>Pseudomonadota</taxon>
        <taxon>Gammaproteobacteria</taxon>
        <taxon>Pseudomonadales</taxon>
        <taxon>Pseudomonadaceae</taxon>
        <taxon>Pseudomonas</taxon>
    </lineage>
</organism>
<dbReference type="RefSeq" id="WP_153871694.1">
    <property type="nucleotide sequence ID" value="NZ_JAEKCT010000004.1"/>
</dbReference>
<dbReference type="AlphaFoldDB" id="A0A5P1DDL8"/>
<accession>A0A5P1DDL8</accession>
<dbReference type="EMBL" id="JAENSR010000011">
    <property type="protein sequence ID" value="MBK3462869.1"/>
    <property type="molecule type" value="Genomic_DNA"/>
</dbReference>
<dbReference type="GO" id="GO:0004519">
    <property type="term" value="F:endonuclease activity"/>
    <property type="evidence" value="ECO:0007669"/>
    <property type="project" value="UniProtKB-KW"/>
</dbReference>
<keyword evidence="3" id="KW-0255">Endonuclease</keyword>
<dbReference type="Proteomes" id="UP000408764">
    <property type="component" value="Unassembled WGS sequence"/>
</dbReference>
<evidence type="ECO:0000259" key="1">
    <source>
        <dbReference type="Pfam" id="PF13391"/>
    </source>
</evidence>
<evidence type="ECO:0000313" key="3">
    <source>
        <dbReference type="EMBL" id="MRJ38607.1"/>
    </source>
</evidence>
<keyword evidence="5" id="KW-1185">Reference proteome</keyword>
<comment type="caution">
    <text evidence="3">The sequence shown here is derived from an EMBL/GenBank/DDBJ whole genome shotgun (WGS) entry which is preliminary data.</text>
</comment>
<evidence type="ECO:0000313" key="4">
    <source>
        <dbReference type="Proteomes" id="UP000408764"/>
    </source>
</evidence>